<dbReference type="EMBL" id="AGNL01007421">
    <property type="protein sequence ID" value="EJK71296.1"/>
    <property type="molecule type" value="Genomic_DNA"/>
</dbReference>
<name>K0TCU8_THAOC</name>
<organism evidence="2 3">
    <name type="scientific">Thalassiosira oceanica</name>
    <name type="common">Marine diatom</name>
    <dbReference type="NCBI Taxonomy" id="159749"/>
    <lineage>
        <taxon>Eukaryota</taxon>
        <taxon>Sar</taxon>
        <taxon>Stramenopiles</taxon>
        <taxon>Ochrophyta</taxon>
        <taxon>Bacillariophyta</taxon>
        <taxon>Coscinodiscophyceae</taxon>
        <taxon>Thalassiosirophycidae</taxon>
        <taxon>Thalassiosirales</taxon>
        <taxon>Thalassiosiraceae</taxon>
        <taxon>Thalassiosira</taxon>
    </lineage>
</organism>
<protein>
    <submittedName>
        <fullName evidence="2">Uncharacterized protein</fullName>
    </submittedName>
</protein>
<gene>
    <name evidence="2" type="ORF">THAOC_07283</name>
</gene>
<evidence type="ECO:0000256" key="1">
    <source>
        <dbReference type="SAM" id="MobiDB-lite"/>
    </source>
</evidence>
<sequence>MVPGATGAANDTDGVWDSGGEQEFPGTLVAVQEHGL</sequence>
<reference evidence="2 3" key="1">
    <citation type="journal article" date="2012" name="Genome Biol.">
        <title>Genome and low-iron response of an oceanic diatom adapted to chronic iron limitation.</title>
        <authorList>
            <person name="Lommer M."/>
            <person name="Specht M."/>
            <person name="Roy A.S."/>
            <person name="Kraemer L."/>
            <person name="Andreson R."/>
            <person name="Gutowska M.A."/>
            <person name="Wolf J."/>
            <person name="Bergner S.V."/>
            <person name="Schilhabel M.B."/>
            <person name="Klostermeier U.C."/>
            <person name="Beiko R.G."/>
            <person name="Rosenstiel P."/>
            <person name="Hippler M."/>
            <person name="Laroche J."/>
        </authorList>
    </citation>
    <scope>NUCLEOTIDE SEQUENCE [LARGE SCALE GENOMIC DNA]</scope>
    <source>
        <strain evidence="2 3">CCMP1005</strain>
    </source>
</reference>
<feature type="non-terminal residue" evidence="2">
    <location>
        <position position="36"/>
    </location>
</feature>
<proteinExistence type="predicted"/>
<evidence type="ECO:0000313" key="2">
    <source>
        <dbReference type="EMBL" id="EJK71296.1"/>
    </source>
</evidence>
<evidence type="ECO:0000313" key="3">
    <source>
        <dbReference type="Proteomes" id="UP000266841"/>
    </source>
</evidence>
<comment type="caution">
    <text evidence="2">The sequence shown here is derived from an EMBL/GenBank/DDBJ whole genome shotgun (WGS) entry which is preliminary data.</text>
</comment>
<dbReference type="AlphaFoldDB" id="K0TCU8"/>
<keyword evidence="3" id="KW-1185">Reference proteome</keyword>
<feature type="region of interest" description="Disordered" evidence="1">
    <location>
        <begin position="1"/>
        <end position="24"/>
    </location>
</feature>
<accession>K0TCU8</accession>
<dbReference type="Proteomes" id="UP000266841">
    <property type="component" value="Unassembled WGS sequence"/>
</dbReference>